<evidence type="ECO:0000313" key="3">
    <source>
        <dbReference type="EMBL" id="NKY41389.1"/>
    </source>
</evidence>
<keyword evidence="1" id="KW-1133">Transmembrane helix</keyword>
<evidence type="ECO:0000256" key="1">
    <source>
        <dbReference type="SAM" id="Phobius"/>
    </source>
</evidence>
<accession>A0ABX1K5J5</accession>
<dbReference type="PANTHER" id="PTHR37461:SF1">
    <property type="entry name" value="ANTI-SIGMA-K FACTOR RSKA"/>
    <property type="match status" value="1"/>
</dbReference>
<organism evidence="3 4">
    <name type="scientific">Cellulomonas septica</name>
    <dbReference type="NCBI Taxonomy" id="285080"/>
    <lineage>
        <taxon>Bacteria</taxon>
        <taxon>Bacillati</taxon>
        <taxon>Actinomycetota</taxon>
        <taxon>Actinomycetes</taxon>
        <taxon>Micrococcales</taxon>
        <taxon>Cellulomonadaceae</taxon>
        <taxon>Cellulomonas</taxon>
    </lineage>
</organism>
<sequence length="158" mass="16581">MPVDERSTPRRGPARWYALAAAVAIGAAVPGALLVQQVNHTRQVQAEQQQVADLLTDPSAVLVHQDVADGGDVTAILTDTRAVFTAENLPDPDDDRVYQLWVVREGQPLSAGVMTSDDGTVRQFADDFAPGDALAVTVEPAGGSEQPTSDPIVVLAAA</sequence>
<proteinExistence type="predicted"/>
<dbReference type="InterPro" id="IPR051474">
    <property type="entry name" value="Anti-sigma-K/W_factor"/>
</dbReference>
<comment type="caution">
    <text evidence="3">The sequence shown here is derived from an EMBL/GenBank/DDBJ whole genome shotgun (WGS) entry which is preliminary data.</text>
</comment>
<reference evidence="3 4" key="1">
    <citation type="submission" date="2020-04" db="EMBL/GenBank/DDBJ databases">
        <title>MicrobeNet Type strains.</title>
        <authorList>
            <person name="Nicholson A.C."/>
        </authorList>
    </citation>
    <scope>NUCLEOTIDE SEQUENCE [LARGE SCALE GENOMIC DNA]</scope>
    <source>
        <strain evidence="3 4">ATCC BAA-787</strain>
    </source>
</reference>
<evidence type="ECO:0000313" key="4">
    <source>
        <dbReference type="Proteomes" id="UP000777774"/>
    </source>
</evidence>
<dbReference type="Pfam" id="PF10099">
    <property type="entry name" value="RskA_C"/>
    <property type="match status" value="1"/>
</dbReference>
<dbReference type="EMBL" id="JAAXOY010000697">
    <property type="protein sequence ID" value="NKY41389.1"/>
    <property type="molecule type" value="Genomic_DNA"/>
</dbReference>
<name>A0ABX1K5J5_9CELL</name>
<keyword evidence="1" id="KW-0472">Membrane</keyword>
<feature type="transmembrane region" description="Helical" evidence="1">
    <location>
        <begin position="16"/>
        <end position="35"/>
    </location>
</feature>
<protein>
    <submittedName>
        <fullName evidence="3">Anti-sigma factor</fullName>
    </submittedName>
</protein>
<evidence type="ECO:0000259" key="2">
    <source>
        <dbReference type="Pfam" id="PF10099"/>
    </source>
</evidence>
<dbReference type="InterPro" id="IPR018764">
    <property type="entry name" value="RskA_C"/>
</dbReference>
<feature type="domain" description="Anti-sigma K factor RskA C-terminal" evidence="2">
    <location>
        <begin position="18"/>
        <end position="152"/>
    </location>
</feature>
<dbReference type="PANTHER" id="PTHR37461">
    <property type="entry name" value="ANTI-SIGMA-K FACTOR RSKA"/>
    <property type="match status" value="1"/>
</dbReference>
<keyword evidence="4" id="KW-1185">Reference proteome</keyword>
<dbReference type="Proteomes" id="UP000777774">
    <property type="component" value="Unassembled WGS sequence"/>
</dbReference>
<keyword evidence="1" id="KW-0812">Transmembrane</keyword>
<gene>
    <name evidence="3" type="ORF">HGA02_18265</name>
</gene>